<proteinExistence type="predicted"/>
<dbReference type="AlphaFoldDB" id="A0AAD0L8Y7"/>
<name>A0AAD0L8Y7_PSEPU</name>
<sequence>MTYPPDKQLFETYVSSTRMSRFGDPTVALFKAPELKLQATNIKGWAQRLEDRGDFLQAWCLQQALYCI</sequence>
<evidence type="ECO:0000313" key="2">
    <source>
        <dbReference type="Proteomes" id="UP000251617"/>
    </source>
</evidence>
<evidence type="ECO:0000313" key="1">
    <source>
        <dbReference type="EMBL" id="AXA25961.1"/>
    </source>
</evidence>
<protein>
    <submittedName>
        <fullName evidence="1">Uncharacterized protein</fullName>
    </submittedName>
</protein>
<accession>A0AAD0L8Y7</accession>
<gene>
    <name evidence="1" type="ORF">C1S65_18265</name>
</gene>
<organism evidence="1 2">
    <name type="scientific">Pseudomonas putida</name>
    <name type="common">Arthrobacter siderocapsulatus</name>
    <dbReference type="NCBI Taxonomy" id="303"/>
    <lineage>
        <taxon>Bacteria</taxon>
        <taxon>Pseudomonadati</taxon>
        <taxon>Pseudomonadota</taxon>
        <taxon>Gammaproteobacteria</taxon>
        <taxon>Pseudomonadales</taxon>
        <taxon>Pseudomonadaceae</taxon>
        <taxon>Pseudomonas</taxon>
    </lineage>
</organism>
<reference evidence="1 2" key="1">
    <citation type="submission" date="2018-06" db="EMBL/GenBank/DDBJ databases">
        <title>The genome of Pseudomonas putida NX-1, a lignin degrader.</title>
        <authorList>
            <person name="Xu Z."/>
        </authorList>
    </citation>
    <scope>NUCLEOTIDE SEQUENCE [LARGE SCALE GENOMIC DNA]</scope>
    <source>
        <strain evidence="1 2">NX-1</strain>
    </source>
</reference>
<dbReference type="Proteomes" id="UP000251617">
    <property type="component" value="Chromosome"/>
</dbReference>
<dbReference type="EMBL" id="CP030750">
    <property type="protein sequence ID" value="AXA25961.1"/>
    <property type="molecule type" value="Genomic_DNA"/>
</dbReference>